<dbReference type="STRING" id="329885.A0A4V5N656"/>
<evidence type="ECO:0008006" key="3">
    <source>
        <dbReference type="Google" id="ProtNLM"/>
    </source>
</evidence>
<proteinExistence type="predicted"/>
<accession>A0A4V5N656</accession>
<comment type="caution">
    <text evidence="1">The sequence shown here is derived from an EMBL/GenBank/DDBJ whole genome shotgun (WGS) entry which is preliminary data.</text>
</comment>
<dbReference type="OrthoDB" id="10253869at2759"/>
<dbReference type="AlphaFoldDB" id="A0A4V5N656"/>
<dbReference type="EMBL" id="NAJP01000178">
    <property type="protein sequence ID" value="TKA24559.1"/>
    <property type="molecule type" value="Genomic_DNA"/>
</dbReference>
<organism evidence="1 2">
    <name type="scientific">Friedmanniomyces endolithicus</name>
    <dbReference type="NCBI Taxonomy" id="329885"/>
    <lineage>
        <taxon>Eukaryota</taxon>
        <taxon>Fungi</taxon>
        <taxon>Dikarya</taxon>
        <taxon>Ascomycota</taxon>
        <taxon>Pezizomycotina</taxon>
        <taxon>Dothideomycetes</taxon>
        <taxon>Dothideomycetidae</taxon>
        <taxon>Mycosphaerellales</taxon>
        <taxon>Teratosphaeriaceae</taxon>
        <taxon>Friedmanniomyces</taxon>
    </lineage>
</organism>
<dbReference type="Gene3D" id="3.40.50.980">
    <property type="match status" value="1"/>
</dbReference>
<evidence type="ECO:0000313" key="1">
    <source>
        <dbReference type="EMBL" id="TKA24559.1"/>
    </source>
</evidence>
<reference evidence="1 2" key="1">
    <citation type="submission" date="2017-03" db="EMBL/GenBank/DDBJ databases">
        <title>Genomes of endolithic fungi from Antarctica.</title>
        <authorList>
            <person name="Coleine C."/>
            <person name="Masonjones S."/>
            <person name="Stajich J.E."/>
        </authorList>
    </citation>
    <scope>NUCLEOTIDE SEQUENCE [LARGE SCALE GENOMIC DNA]</scope>
    <source>
        <strain evidence="1 2">CCFEE 5311</strain>
    </source>
</reference>
<dbReference type="SUPFAM" id="SSF56801">
    <property type="entry name" value="Acetyl-CoA synthetase-like"/>
    <property type="match status" value="1"/>
</dbReference>
<dbReference type="Proteomes" id="UP000310066">
    <property type="component" value="Unassembled WGS sequence"/>
</dbReference>
<sequence>MEEWINFLRTLETDNVVVPGADASKTVDSALQDSGAQSPVLRLQLDSEASQQNDWANLSSLARDGAQHDIDQQVLLDSARSYDPERIALIMFTSGTSSGKPKDCPRRQN</sequence>
<gene>
    <name evidence="1" type="ORF">B0A54_17580</name>
</gene>
<name>A0A4V5N656_9PEZI</name>
<protein>
    <recommendedName>
        <fullName evidence="3">AMP-dependent synthetase/ligase domain-containing protein</fullName>
    </recommendedName>
</protein>
<evidence type="ECO:0000313" key="2">
    <source>
        <dbReference type="Proteomes" id="UP000310066"/>
    </source>
</evidence>